<organism evidence="1 2">
    <name type="scientific">Scytonema hofmannii PCC 7110</name>
    <dbReference type="NCBI Taxonomy" id="128403"/>
    <lineage>
        <taxon>Bacteria</taxon>
        <taxon>Bacillati</taxon>
        <taxon>Cyanobacteriota</taxon>
        <taxon>Cyanophyceae</taxon>
        <taxon>Nostocales</taxon>
        <taxon>Scytonemataceae</taxon>
        <taxon>Scytonema</taxon>
    </lineage>
</organism>
<proteinExistence type="predicted"/>
<evidence type="ECO:0000313" key="2">
    <source>
        <dbReference type="Proteomes" id="UP000076925"/>
    </source>
</evidence>
<comment type="caution">
    <text evidence="1">The sequence shown here is derived from an EMBL/GenBank/DDBJ whole genome shotgun (WGS) entry which is preliminary data.</text>
</comment>
<name>A0A139X693_9CYAN</name>
<sequence>MPKIGLAKLVILTAFILFVSGSSYFLNHSLPAQALAATQKQFAISHFQSRSSKEKHSKVLTSQEQTLIAQTNTNCAPVESGKIFRFIDGTDSCVAPMTEQEIGENLNDPFAAAILRKGIFPDSVDAIVTEISNSGLNLQQANYLLGEGSQIPTTVVSREAPRNLRYVLTWGTSPTSSAQILLNAPPGGDSSFLQVISWNAQAKRYNFYEFREQVGEIKDIPTRVWVWAGDSPMAQAPQTMGHGCFDCHHNGVVIMKELAFPWNNWHSQRATISPLNVPIAVAQEQIFQNLNGAEILERVIRSGFQIYHQNWLRDRVKNEEGTIRLTDVNKMLRHLTTNTTINLTSTNIESNGANTSPANSDLSGIPNDFFLWDSALRTALNLNYTIQPIQFKRNDYDNYLKIHNFKLVQSDFKKPDGSPLYEQDGSTYFAFFVPVPSAEDLFLLTQMRSAKILTDKFIASLLMVDFQNPVFSEKRTSLQQYAEPMTTGTIINGVSSVPDEFANKVKAVAASQPDCDSANWDTCSSEQQFLFTWNLPDDQWKTSVQQRIQTYLDEINNLSESERLDRLMRLAVKRRSQFQSWPTIKNLQEFSLLLPQTDLPQ</sequence>
<gene>
    <name evidence="1" type="ORF">WA1_27155</name>
</gene>
<dbReference type="Proteomes" id="UP000076925">
    <property type="component" value="Unassembled WGS sequence"/>
</dbReference>
<evidence type="ECO:0000313" key="1">
    <source>
        <dbReference type="EMBL" id="KYC40218.1"/>
    </source>
</evidence>
<accession>A0A139X693</accession>
<dbReference type="EMBL" id="ANNX02000030">
    <property type="protein sequence ID" value="KYC40218.1"/>
    <property type="molecule type" value="Genomic_DNA"/>
</dbReference>
<dbReference type="OrthoDB" id="3653866at2"/>
<keyword evidence="2" id="KW-1185">Reference proteome</keyword>
<dbReference type="AlphaFoldDB" id="A0A139X693"/>
<dbReference type="RefSeq" id="WP_017749953.1">
    <property type="nucleotide sequence ID" value="NZ_KQ976354.1"/>
</dbReference>
<protein>
    <submittedName>
        <fullName evidence="1">Uncharacterized protein</fullName>
    </submittedName>
</protein>
<reference evidence="1 2" key="1">
    <citation type="journal article" date="2013" name="Genome Biol. Evol.">
        <title>Genomes of Stigonematalean cyanobacteria (subsection V) and the evolution of oxygenic photosynthesis from prokaryotes to plastids.</title>
        <authorList>
            <person name="Dagan T."/>
            <person name="Roettger M."/>
            <person name="Stucken K."/>
            <person name="Landan G."/>
            <person name="Koch R."/>
            <person name="Major P."/>
            <person name="Gould S.B."/>
            <person name="Goremykin V.V."/>
            <person name="Rippka R."/>
            <person name="Tandeau de Marsac N."/>
            <person name="Gugger M."/>
            <person name="Lockhart P.J."/>
            <person name="Allen J.F."/>
            <person name="Brune I."/>
            <person name="Maus I."/>
            <person name="Puhler A."/>
            <person name="Martin W.F."/>
        </authorList>
    </citation>
    <scope>NUCLEOTIDE SEQUENCE [LARGE SCALE GENOMIC DNA]</scope>
    <source>
        <strain evidence="1 2">PCC 7110</strain>
    </source>
</reference>